<dbReference type="InterPro" id="IPR051267">
    <property type="entry name" value="STEAP_metalloreductase"/>
</dbReference>
<evidence type="ECO:0000313" key="6">
    <source>
        <dbReference type="Proteomes" id="UP000307706"/>
    </source>
</evidence>
<name>A0A5S3XME6_9GAMM</name>
<dbReference type="InterPro" id="IPR036291">
    <property type="entry name" value="NAD(P)-bd_dom_sf"/>
</dbReference>
<evidence type="ECO:0000313" key="3">
    <source>
        <dbReference type="EMBL" id="TMP39170.1"/>
    </source>
</evidence>
<dbReference type="PANTHER" id="PTHR14239">
    <property type="entry name" value="DUDULIN-RELATED"/>
    <property type="match status" value="1"/>
</dbReference>
<sequence length="223" mass="24310">MRIGIIGAGAMAQTLAQHALKAGHEVMLSNSRAPESLSAIVEAFKCYSGTAEQAAEYGDVVIIAVPLYAYNRLPKEQLKGKIVLDLLNYFPHRDGRVAPLHDSDITTSELLASYLTGSRVVKAFNSITVQDLASDARSIGASDRRAIPIASNDEEAKTTVAKLINEFGFDAANGGNLADSWRFERFRPAYCVAANKQTLEKILATTNRDTVVSDGHWIHNRYV</sequence>
<feature type="domain" description="Pyrroline-5-carboxylate reductase catalytic N-terminal" evidence="2">
    <location>
        <begin position="2"/>
        <end position="89"/>
    </location>
</feature>
<reference evidence="4" key="3">
    <citation type="submission" date="2019-09" db="EMBL/GenBank/DDBJ databases">
        <title>Co-occurence of chitin degradation, pigmentation and bioactivity in marine Pseudoalteromonas.</title>
        <authorList>
            <person name="Sonnenschein E.C."/>
            <person name="Bech P.K."/>
        </authorList>
    </citation>
    <scope>NUCLEOTIDE SEQUENCE</scope>
    <source>
        <strain evidence="4">S2231</strain>
        <strain evidence="3 5">S2233</strain>
    </source>
</reference>
<comment type="caution">
    <text evidence="4">The sequence shown here is derived from an EMBL/GenBank/DDBJ whole genome shotgun (WGS) entry which is preliminary data.</text>
</comment>
<dbReference type="RefSeq" id="WP_138598487.1">
    <property type="nucleotide sequence ID" value="NZ_PNCK01000100.1"/>
</dbReference>
<evidence type="ECO:0000313" key="5">
    <source>
        <dbReference type="Proteomes" id="UP000305730"/>
    </source>
</evidence>
<evidence type="ECO:0000259" key="2">
    <source>
        <dbReference type="Pfam" id="PF03807"/>
    </source>
</evidence>
<gene>
    <name evidence="4" type="ORF">CWB96_13895</name>
    <name evidence="3" type="ORF">CWB97_20790</name>
</gene>
<dbReference type="Gene3D" id="3.40.50.720">
    <property type="entry name" value="NAD(P)-binding Rossmann-like Domain"/>
    <property type="match status" value="1"/>
</dbReference>
<reference evidence="6" key="2">
    <citation type="submission" date="2019-06" db="EMBL/GenBank/DDBJ databases">
        <title>Co-occurence of chitin degradation, pigmentation and bioactivity in marine Pseudoalteromonas.</title>
        <authorList>
            <person name="Sonnenschein E.C."/>
            <person name="Bech P.K."/>
        </authorList>
    </citation>
    <scope>NUCLEOTIDE SEQUENCE [LARGE SCALE GENOMIC DNA]</scope>
    <source>
        <strain evidence="6">S2231</strain>
    </source>
</reference>
<dbReference type="Proteomes" id="UP000305730">
    <property type="component" value="Unassembled WGS sequence"/>
</dbReference>
<reference evidence="4 6" key="1">
    <citation type="submission" date="2017-12" db="EMBL/GenBank/DDBJ databases">
        <authorList>
            <person name="Paulsen S."/>
            <person name="Gram L.K."/>
        </authorList>
    </citation>
    <scope>NUCLEOTIDE SEQUENCE [LARGE SCALE GENOMIC DNA]</scope>
    <source>
        <strain evidence="4 6">S2231</strain>
        <strain evidence="3">S2233</strain>
    </source>
</reference>
<evidence type="ECO:0000256" key="1">
    <source>
        <dbReference type="ARBA" id="ARBA00023002"/>
    </source>
</evidence>
<dbReference type="Proteomes" id="UP000307706">
    <property type="component" value="Unassembled WGS sequence"/>
</dbReference>
<evidence type="ECO:0000313" key="4">
    <source>
        <dbReference type="EMBL" id="TMP57165.1"/>
    </source>
</evidence>
<dbReference type="Pfam" id="PF03807">
    <property type="entry name" value="F420_oxidored"/>
    <property type="match status" value="1"/>
</dbReference>
<keyword evidence="5" id="KW-1185">Reference proteome</keyword>
<protein>
    <submittedName>
        <fullName evidence="4">NADP oxidoreductase</fullName>
    </submittedName>
</protein>
<dbReference type="SUPFAM" id="SSF51735">
    <property type="entry name" value="NAD(P)-binding Rossmann-fold domains"/>
    <property type="match status" value="1"/>
</dbReference>
<dbReference type="EMBL" id="PNCL01000073">
    <property type="protein sequence ID" value="TMP57165.1"/>
    <property type="molecule type" value="Genomic_DNA"/>
</dbReference>
<dbReference type="AlphaFoldDB" id="A0A5S3XME6"/>
<organism evidence="4 6">
    <name type="scientific">Pseudoalteromonas citrea</name>
    <dbReference type="NCBI Taxonomy" id="43655"/>
    <lineage>
        <taxon>Bacteria</taxon>
        <taxon>Pseudomonadati</taxon>
        <taxon>Pseudomonadota</taxon>
        <taxon>Gammaproteobacteria</taxon>
        <taxon>Alteromonadales</taxon>
        <taxon>Pseudoalteromonadaceae</taxon>
        <taxon>Pseudoalteromonas</taxon>
    </lineage>
</organism>
<accession>A0A5S3XME6</accession>
<dbReference type="InterPro" id="IPR028939">
    <property type="entry name" value="P5C_Rdtase_cat_N"/>
</dbReference>
<keyword evidence="1" id="KW-0560">Oxidoreductase</keyword>
<dbReference type="OrthoDB" id="1523398at2"/>
<proteinExistence type="predicted"/>
<dbReference type="EMBL" id="PNCK01000100">
    <property type="protein sequence ID" value="TMP39170.1"/>
    <property type="molecule type" value="Genomic_DNA"/>
</dbReference>
<dbReference type="GO" id="GO:0016491">
    <property type="term" value="F:oxidoreductase activity"/>
    <property type="evidence" value="ECO:0007669"/>
    <property type="project" value="UniProtKB-KW"/>
</dbReference>